<gene>
    <name evidence="1" type="ORF">EPI10_024199</name>
</gene>
<evidence type="ECO:0000313" key="1">
    <source>
        <dbReference type="EMBL" id="KAA3473852.1"/>
    </source>
</evidence>
<organism evidence="1 2">
    <name type="scientific">Gossypium australe</name>
    <dbReference type="NCBI Taxonomy" id="47621"/>
    <lineage>
        <taxon>Eukaryota</taxon>
        <taxon>Viridiplantae</taxon>
        <taxon>Streptophyta</taxon>
        <taxon>Embryophyta</taxon>
        <taxon>Tracheophyta</taxon>
        <taxon>Spermatophyta</taxon>
        <taxon>Magnoliopsida</taxon>
        <taxon>eudicotyledons</taxon>
        <taxon>Gunneridae</taxon>
        <taxon>Pentapetalae</taxon>
        <taxon>rosids</taxon>
        <taxon>malvids</taxon>
        <taxon>Malvales</taxon>
        <taxon>Malvaceae</taxon>
        <taxon>Malvoideae</taxon>
        <taxon>Gossypium</taxon>
    </lineage>
</organism>
<dbReference type="AlphaFoldDB" id="A0A5B6VY29"/>
<proteinExistence type="predicted"/>
<comment type="caution">
    <text evidence="1">The sequence shown here is derived from an EMBL/GenBank/DDBJ whole genome shotgun (WGS) entry which is preliminary data.</text>
</comment>
<protein>
    <submittedName>
        <fullName evidence="1">Uncharacterized protein</fullName>
    </submittedName>
</protein>
<dbReference type="Proteomes" id="UP000325315">
    <property type="component" value="Unassembled WGS sequence"/>
</dbReference>
<evidence type="ECO:0000313" key="2">
    <source>
        <dbReference type="Proteomes" id="UP000325315"/>
    </source>
</evidence>
<sequence length="120" mass="13973">MYFLKSYLDCRRKKEVEFSIELITDTTARGIGQRFYTSKCFSLGCTGIAIVNLKKQHWRTKSIDEIDDFFDQLKGARVKDANPLRSFGLPFGLTNDAIGFMDLIKRTSNHIWTIRFCVHR</sequence>
<accession>A0A5B6VY29</accession>
<keyword evidence="2" id="KW-1185">Reference proteome</keyword>
<reference evidence="2" key="1">
    <citation type="journal article" date="2019" name="Plant Biotechnol. J.">
        <title>Genome sequencing of the Australian wild diploid species Gossypium australe highlights disease resistance and delayed gland morphogenesis.</title>
        <authorList>
            <person name="Cai Y."/>
            <person name="Cai X."/>
            <person name="Wang Q."/>
            <person name="Wang P."/>
            <person name="Zhang Y."/>
            <person name="Cai C."/>
            <person name="Xu Y."/>
            <person name="Wang K."/>
            <person name="Zhou Z."/>
            <person name="Wang C."/>
            <person name="Geng S."/>
            <person name="Li B."/>
            <person name="Dong Q."/>
            <person name="Hou Y."/>
            <person name="Wang H."/>
            <person name="Ai P."/>
            <person name="Liu Z."/>
            <person name="Yi F."/>
            <person name="Sun M."/>
            <person name="An G."/>
            <person name="Cheng J."/>
            <person name="Zhang Y."/>
            <person name="Shi Q."/>
            <person name="Xie Y."/>
            <person name="Shi X."/>
            <person name="Chang Y."/>
            <person name="Huang F."/>
            <person name="Chen Y."/>
            <person name="Hong S."/>
            <person name="Mi L."/>
            <person name="Sun Q."/>
            <person name="Zhang L."/>
            <person name="Zhou B."/>
            <person name="Peng R."/>
            <person name="Zhang X."/>
            <person name="Liu F."/>
        </authorList>
    </citation>
    <scope>NUCLEOTIDE SEQUENCE [LARGE SCALE GENOMIC DNA]</scope>
    <source>
        <strain evidence="2">cv. PA1801</strain>
    </source>
</reference>
<dbReference type="EMBL" id="SMMG02000005">
    <property type="protein sequence ID" value="KAA3473852.1"/>
    <property type="molecule type" value="Genomic_DNA"/>
</dbReference>
<name>A0A5B6VY29_9ROSI</name>